<feature type="binding site" evidence="16">
    <location>
        <begin position="6"/>
        <end position="13"/>
    </location>
    <ligand>
        <name>ATP</name>
        <dbReference type="ChEBI" id="CHEBI:30616"/>
    </ligand>
</feature>
<dbReference type="SUPFAM" id="SSF53067">
    <property type="entry name" value="Actin-like ATPase domain"/>
    <property type="match status" value="2"/>
</dbReference>
<comment type="subunit">
    <text evidence="5 16">Homodimer.</text>
</comment>
<dbReference type="NCBIfam" id="NF009855">
    <property type="entry name" value="PRK13321.1"/>
    <property type="match status" value="1"/>
</dbReference>
<dbReference type="GO" id="GO:0004594">
    <property type="term" value="F:pantothenate kinase activity"/>
    <property type="evidence" value="ECO:0007669"/>
    <property type="project" value="UniProtKB-UniRule"/>
</dbReference>
<dbReference type="UniPathway" id="UPA00241">
    <property type="reaction ID" value="UER00352"/>
</dbReference>
<keyword evidence="9 16" id="KW-0547">Nucleotide-binding</keyword>
<evidence type="ECO:0000256" key="14">
    <source>
        <dbReference type="ARBA" id="ARBA00038036"/>
    </source>
</evidence>
<dbReference type="CDD" id="cd24015">
    <property type="entry name" value="ASKHA_NBD_PanK-III"/>
    <property type="match status" value="1"/>
</dbReference>
<dbReference type="NCBIfam" id="TIGR00671">
    <property type="entry name" value="baf"/>
    <property type="match status" value="1"/>
</dbReference>
<keyword evidence="10 16" id="KW-0418">Kinase</keyword>
<dbReference type="KEGG" id="aez:C3E78_15910"/>
<keyword evidence="12 16" id="KW-0630">Potassium</keyword>
<protein>
    <recommendedName>
        <fullName evidence="15 16">Type III pantothenate kinase</fullName>
        <ecNumber evidence="6 16">2.7.1.33</ecNumber>
    </recommendedName>
    <alternativeName>
        <fullName evidence="16">PanK-III</fullName>
    </alternativeName>
    <alternativeName>
        <fullName evidence="16">Pantothenic acid kinase</fullName>
    </alternativeName>
</protein>
<evidence type="ECO:0000256" key="4">
    <source>
        <dbReference type="ARBA" id="ARBA00005225"/>
    </source>
</evidence>
<organism evidence="17 18">
    <name type="scientific">Aeromicrobium chenweiae</name>
    <dbReference type="NCBI Taxonomy" id="2079793"/>
    <lineage>
        <taxon>Bacteria</taxon>
        <taxon>Bacillati</taxon>
        <taxon>Actinomycetota</taxon>
        <taxon>Actinomycetes</taxon>
        <taxon>Propionibacteriales</taxon>
        <taxon>Nocardioidaceae</taxon>
        <taxon>Aeromicrobium</taxon>
    </lineage>
</organism>
<name>A0A2S0WSB2_9ACTN</name>
<comment type="cofactor">
    <cofactor evidence="16">
        <name>NH4(+)</name>
        <dbReference type="ChEBI" id="CHEBI:28938"/>
    </cofactor>
    <cofactor evidence="16">
        <name>K(+)</name>
        <dbReference type="ChEBI" id="CHEBI:29103"/>
    </cofactor>
    <text evidence="16">A monovalent cation. Ammonium or potassium.</text>
</comment>
<evidence type="ECO:0000256" key="8">
    <source>
        <dbReference type="ARBA" id="ARBA00022679"/>
    </source>
</evidence>
<dbReference type="GO" id="GO:0005524">
    <property type="term" value="F:ATP binding"/>
    <property type="evidence" value="ECO:0007669"/>
    <property type="project" value="UniProtKB-UniRule"/>
</dbReference>
<keyword evidence="18" id="KW-1185">Reference proteome</keyword>
<feature type="active site" description="Proton acceptor" evidence="16">
    <location>
        <position position="114"/>
    </location>
</feature>
<feature type="binding site" evidence="16">
    <location>
        <position position="138"/>
    </location>
    <ligand>
        <name>ATP</name>
        <dbReference type="ChEBI" id="CHEBI:30616"/>
    </ligand>
</feature>
<reference evidence="18" key="1">
    <citation type="submission" date="2018-01" db="EMBL/GenBank/DDBJ databases">
        <authorList>
            <person name="Li J."/>
        </authorList>
    </citation>
    <scope>NUCLEOTIDE SEQUENCE [LARGE SCALE GENOMIC DNA]</scope>
    <source>
        <strain evidence="18">592</strain>
    </source>
</reference>
<dbReference type="Gene3D" id="3.30.420.40">
    <property type="match status" value="2"/>
</dbReference>
<comment type="subcellular location">
    <subcellularLocation>
        <location evidence="3 16">Cytoplasm</location>
    </subcellularLocation>
</comment>
<gene>
    <name evidence="16" type="primary">coaX</name>
    <name evidence="17" type="ORF">C3E78_15910</name>
</gene>
<feature type="binding site" evidence="16">
    <location>
        <position position="190"/>
    </location>
    <ligand>
        <name>substrate</name>
    </ligand>
</feature>
<keyword evidence="7 16" id="KW-0963">Cytoplasm</keyword>
<accession>A0A2S0WSB2</accession>
<evidence type="ECO:0000256" key="10">
    <source>
        <dbReference type="ARBA" id="ARBA00022777"/>
    </source>
</evidence>
<keyword evidence="8 16" id="KW-0808">Transferase</keyword>
<dbReference type="EC" id="2.7.1.33" evidence="6 16"/>
<evidence type="ECO:0000313" key="18">
    <source>
        <dbReference type="Proteomes" id="UP000244384"/>
    </source>
</evidence>
<dbReference type="GO" id="GO:0015937">
    <property type="term" value="P:coenzyme A biosynthetic process"/>
    <property type="evidence" value="ECO:0007669"/>
    <property type="project" value="UniProtKB-UniRule"/>
</dbReference>
<evidence type="ECO:0000256" key="13">
    <source>
        <dbReference type="ARBA" id="ARBA00022993"/>
    </source>
</evidence>
<evidence type="ECO:0000313" key="17">
    <source>
        <dbReference type="EMBL" id="AWB94219.1"/>
    </source>
</evidence>
<evidence type="ECO:0000256" key="6">
    <source>
        <dbReference type="ARBA" id="ARBA00012102"/>
    </source>
</evidence>
<dbReference type="HAMAP" id="MF_01274">
    <property type="entry name" value="Pantothen_kinase_3"/>
    <property type="match status" value="1"/>
</dbReference>
<dbReference type="OrthoDB" id="9804707at2"/>
<keyword evidence="13 16" id="KW-0173">Coenzyme A biosynthesis</keyword>
<sequence>MLLCLDVSNSHTTIGAFDLTSGSAQGEPLAHWQVASDERRTADEWQVLITGLTIRSGIEEIGAVSLCCTVPTILVELRSMQERYYADLPVSIVGPGVRTGVPIHTDNPREVGADRIVNALAAVELYGGPAIVVDLNGTATIFDVIDEDNRYIGGAIAPGVELSLDALARRGAQLRSVELAQPRDVVGKNTVEAIQSGLVFGSAGLVDGMVTRIIESLGSDPDHVAVIATGTFPPAVVDNCTTITARDPFLTLTGLRLVHERNHA</sequence>
<comment type="cofactor">
    <cofactor evidence="2">
        <name>K(+)</name>
        <dbReference type="ChEBI" id="CHEBI:29103"/>
    </cofactor>
</comment>
<evidence type="ECO:0000256" key="16">
    <source>
        <dbReference type="HAMAP-Rule" id="MF_01274"/>
    </source>
</evidence>
<comment type="similarity">
    <text evidence="14 16">Belongs to the type III pantothenate kinase family.</text>
</comment>
<dbReference type="AlphaFoldDB" id="A0A2S0WSB2"/>
<dbReference type="Pfam" id="PF03309">
    <property type="entry name" value="Pan_kinase"/>
    <property type="match status" value="1"/>
</dbReference>
<evidence type="ECO:0000256" key="9">
    <source>
        <dbReference type="ARBA" id="ARBA00022741"/>
    </source>
</evidence>
<dbReference type="PANTHER" id="PTHR34265">
    <property type="entry name" value="TYPE III PANTOTHENATE KINASE"/>
    <property type="match status" value="1"/>
</dbReference>
<comment type="catalytic activity">
    <reaction evidence="1 16">
        <text>(R)-pantothenate + ATP = (R)-4'-phosphopantothenate + ADP + H(+)</text>
        <dbReference type="Rhea" id="RHEA:16373"/>
        <dbReference type="ChEBI" id="CHEBI:10986"/>
        <dbReference type="ChEBI" id="CHEBI:15378"/>
        <dbReference type="ChEBI" id="CHEBI:29032"/>
        <dbReference type="ChEBI" id="CHEBI:30616"/>
        <dbReference type="ChEBI" id="CHEBI:456216"/>
        <dbReference type="EC" id="2.7.1.33"/>
    </reaction>
</comment>
<dbReference type="InterPro" id="IPR004619">
    <property type="entry name" value="Type_III_PanK"/>
</dbReference>
<dbReference type="Proteomes" id="UP000244384">
    <property type="component" value="Chromosome"/>
</dbReference>
<keyword evidence="11 16" id="KW-0067">ATP-binding</keyword>
<evidence type="ECO:0000256" key="3">
    <source>
        <dbReference type="ARBA" id="ARBA00004496"/>
    </source>
</evidence>
<dbReference type="PANTHER" id="PTHR34265:SF1">
    <property type="entry name" value="TYPE III PANTOTHENATE KINASE"/>
    <property type="match status" value="1"/>
</dbReference>
<dbReference type="EMBL" id="CP026952">
    <property type="protein sequence ID" value="AWB94219.1"/>
    <property type="molecule type" value="Genomic_DNA"/>
</dbReference>
<comment type="pathway">
    <text evidence="4 16">Cofactor biosynthesis; coenzyme A biosynthesis; CoA from (R)-pantothenate: step 1/5.</text>
</comment>
<evidence type="ECO:0000256" key="1">
    <source>
        <dbReference type="ARBA" id="ARBA00001206"/>
    </source>
</evidence>
<feature type="binding site" evidence="16">
    <location>
        <begin position="112"/>
        <end position="115"/>
    </location>
    <ligand>
        <name>substrate</name>
    </ligand>
</feature>
<dbReference type="GO" id="GO:0005737">
    <property type="term" value="C:cytoplasm"/>
    <property type="evidence" value="ECO:0007669"/>
    <property type="project" value="UniProtKB-SubCell"/>
</dbReference>
<evidence type="ECO:0000256" key="2">
    <source>
        <dbReference type="ARBA" id="ARBA00001958"/>
    </source>
</evidence>
<evidence type="ECO:0000256" key="7">
    <source>
        <dbReference type="ARBA" id="ARBA00022490"/>
    </source>
</evidence>
<accession>A0A5F2EUL0</accession>
<comment type="function">
    <text evidence="16">Catalyzes the phosphorylation of pantothenate (Pan), the first step in CoA biosynthesis.</text>
</comment>
<evidence type="ECO:0000256" key="5">
    <source>
        <dbReference type="ARBA" id="ARBA00011738"/>
    </source>
</evidence>
<dbReference type="InterPro" id="IPR043129">
    <property type="entry name" value="ATPase_NBD"/>
</dbReference>
<proteinExistence type="inferred from homology"/>
<evidence type="ECO:0000256" key="11">
    <source>
        <dbReference type="ARBA" id="ARBA00022840"/>
    </source>
</evidence>
<evidence type="ECO:0000256" key="15">
    <source>
        <dbReference type="ARBA" id="ARBA00040883"/>
    </source>
</evidence>
<evidence type="ECO:0000256" key="12">
    <source>
        <dbReference type="ARBA" id="ARBA00022958"/>
    </source>
</evidence>
<comment type="caution">
    <text evidence="16">Lacks conserved residue(s) required for the propagation of feature annotation.</text>
</comment>